<proteinExistence type="predicted"/>
<evidence type="ECO:0000313" key="1">
    <source>
        <dbReference type="EMBL" id="AGP39483.1"/>
    </source>
</evidence>
<gene>
    <name evidence="1" type="ORF">SCE1572_36350</name>
</gene>
<dbReference type="HOGENOM" id="CLU_896886_0_0_7"/>
<protein>
    <submittedName>
        <fullName evidence="1">Uncharacterized protein</fullName>
    </submittedName>
</protein>
<dbReference type="RefSeq" id="WP_020739157.1">
    <property type="nucleotide sequence ID" value="NC_021658.1"/>
</dbReference>
<sequence>MTQAFRLDTVARDGSSQSFDAEADHDASAGVWTYRAFVAECADFYEARFKQVAAGYIQPDMLDRHHDAFRGKGITEAIFLRVVQDAGLPLVSSTNRGTMNFENEYRTGDAERIWRRLFAEERASYDGKEDRFRFHPEGTFKGVFGRKDANRRPQFYVKGSYVLDRIFGTDHANDIDICWLDVRGKPEDQRVREWCDLCGFPRKTVQPIKIADFFACDGGGSPIFNIDLWRLEMDGCAYEMDPSTHAAKRITNLPQSSLELLPNPGPFALSPSPELNAVLSKALMKMQRHPSLYNQSTEQEIKRLMARPIP</sequence>
<evidence type="ECO:0000313" key="2">
    <source>
        <dbReference type="Proteomes" id="UP000014803"/>
    </source>
</evidence>
<dbReference type="EMBL" id="CP003969">
    <property type="protein sequence ID" value="AGP39483.1"/>
    <property type="molecule type" value="Genomic_DNA"/>
</dbReference>
<organism evidence="1 2">
    <name type="scientific">Sorangium cellulosum So0157-2</name>
    <dbReference type="NCBI Taxonomy" id="1254432"/>
    <lineage>
        <taxon>Bacteria</taxon>
        <taxon>Pseudomonadati</taxon>
        <taxon>Myxococcota</taxon>
        <taxon>Polyangia</taxon>
        <taxon>Polyangiales</taxon>
        <taxon>Polyangiaceae</taxon>
        <taxon>Sorangium</taxon>
    </lineage>
</organism>
<dbReference type="AlphaFoldDB" id="S4Y9L6"/>
<name>S4Y9L6_SORCE</name>
<reference evidence="1 2" key="1">
    <citation type="journal article" date="2013" name="Sci. Rep.">
        <title>Extraordinary expansion of a Sorangium cellulosum genome from an alkaline milieu.</title>
        <authorList>
            <person name="Han K."/>
            <person name="Li Z.F."/>
            <person name="Peng R."/>
            <person name="Zhu L.P."/>
            <person name="Zhou T."/>
            <person name="Wang L.G."/>
            <person name="Li S.G."/>
            <person name="Zhang X.B."/>
            <person name="Hu W."/>
            <person name="Wu Z.H."/>
            <person name="Qin N."/>
            <person name="Li Y.Z."/>
        </authorList>
    </citation>
    <scope>NUCLEOTIDE SEQUENCE [LARGE SCALE GENOMIC DNA]</scope>
    <source>
        <strain evidence="1 2">So0157-2</strain>
    </source>
</reference>
<dbReference type="Proteomes" id="UP000014803">
    <property type="component" value="Chromosome"/>
</dbReference>
<accession>S4Y9L6</accession>
<dbReference type="KEGG" id="scu:SCE1572_36350"/>